<keyword evidence="4" id="KW-1185">Reference proteome</keyword>
<name>A0ABR5ZV24_9PROT</name>
<dbReference type="RefSeq" id="WP_407645685.1">
    <property type="nucleotide sequence ID" value="NZ_PDLY01000009.1"/>
</dbReference>
<dbReference type="InterPro" id="IPR036365">
    <property type="entry name" value="PGBD-like_sf"/>
</dbReference>
<dbReference type="Pfam" id="PF01471">
    <property type="entry name" value="PG_binding_1"/>
    <property type="match status" value="1"/>
</dbReference>
<reference evidence="3 4" key="1">
    <citation type="submission" date="2017-10" db="EMBL/GenBank/DDBJ databases">
        <authorList>
            <person name="Jakob F."/>
        </authorList>
    </citation>
    <scope>NUCLEOTIDE SEQUENCE [LARGE SCALE GENOMIC DNA]</scope>
    <source>
        <strain evidence="3 4">TMW 2.1889</strain>
    </source>
</reference>
<feature type="compositionally biased region" description="Polar residues" evidence="1">
    <location>
        <begin position="125"/>
        <end position="138"/>
    </location>
</feature>
<comment type="caution">
    <text evidence="3">The sequence shown here is derived from an EMBL/GenBank/DDBJ whole genome shotgun (WGS) entry which is preliminary data.</text>
</comment>
<feature type="region of interest" description="Disordered" evidence="1">
    <location>
        <begin position="68"/>
        <end position="181"/>
    </location>
</feature>
<evidence type="ECO:0000313" key="3">
    <source>
        <dbReference type="EMBL" id="MBA5728173.1"/>
    </source>
</evidence>
<dbReference type="SUPFAM" id="SSF47090">
    <property type="entry name" value="PGBD-like"/>
    <property type="match status" value="1"/>
</dbReference>
<dbReference type="Proteomes" id="UP000765338">
    <property type="component" value="Unassembled WGS sequence"/>
</dbReference>
<feature type="region of interest" description="Disordered" evidence="1">
    <location>
        <begin position="1"/>
        <end position="56"/>
    </location>
</feature>
<accession>A0ABR5ZV24</accession>
<dbReference type="Gene3D" id="1.10.101.10">
    <property type="entry name" value="PGBD-like superfamily/PGBD"/>
    <property type="match status" value="1"/>
</dbReference>
<evidence type="ECO:0000313" key="4">
    <source>
        <dbReference type="Proteomes" id="UP000765338"/>
    </source>
</evidence>
<feature type="compositionally biased region" description="Low complexity" evidence="1">
    <location>
        <begin position="19"/>
        <end position="30"/>
    </location>
</feature>
<evidence type="ECO:0000256" key="1">
    <source>
        <dbReference type="SAM" id="MobiDB-lite"/>
    </source>
</evidence>
<organism evidence="3 4">
    <name type="scientific">Bombella mellum</name>
    <dbReference type="NCBI Taxonomy" id="2039288"/>
    <lineage>
        <taxon>Bacteria</taxon>
        <taxon>Pseudomonadati</taxon>
        <taxon>Pseudomonadota</taxon>
        <taxon>Alphaproteobacteria</taxon>
        <taxon>Acetobacterales</taxon>
        <taxon>Acetobacteraceae</taxon>
        <taxon>Bombella</taxon>
    </lineage>
</organism>
<feature type="compositionally biased region" description="Basic and acidic residues" evidence="1">
    <location>
        <begin position="32"/>
        <end position="44"/>
    </location>
</feature>
<sequence length="181" mass="19852">MGYKPGMADPLAPTPTLRQGSHGSQVSQVQNELRDLGYRDKDSRPLAVTGKFDSSTKQAVEAFQTASGLKADGVIGPATRHRLDEAHQANQSTKAAAPDNAPSEAKSRTFVPEAKASRRPHRRTVSWTKIHTSGTLSAENRRSGRPPCRVRVPLRHRKRPEQPAYMPVCRSTHSQPETVCP</sequence>
<gene>
    <name evidence="3" type="ORF">CPA56_09385</name>
</gene>
<dbReference type="InterPro" id="IPR036366">
    <property type="entry name" value="PGBDSf"/>
</dbReference>
<feature type="compositionally biased region" description="Polar residues" evidence="1">
    <location>
        <begin position="171"/>
        <end position="181"/>
    </location>
</feature>
<protein>
    <recommendedName>
        <fullName evidence="2">Peptidoglycan binding-like domain-containing protein</fullName>
    </recommendedName>
</protein>
<proteinExistence type="predicted"/>
<feature type="domain" description="Peptidoglycan binding-like" evidence="2">
    <location>
        <begin position="23"/>
        <end position="83"/>
    </location>
</feature>
<evidence type="ECO:0000259" key="2">
    <source>
        <dbReference type="Pfam" id="PF01471"/>
    </source>
</evidence>
<dbReference type="EMBL" id="PDLY01000009">
    <property type="protein sequence ID" value="MBA5728173.1"/>
    <property type="molecule type" value="Genomic_DNA"/>
</dbReference>
<dbReference type="InterPro" id="IPR002477">
    <property type="entry name" value="Peptidoglycan-bd-like"/>
</dbReference>